<keyword evidence="1" id="KW-0812">Transmembrane</keyword>
<dbReference type="AlphaFoldDB" id="A0AA92EAI0"/>
<organism evidence="2 3">
    <name type="scientific">Ralstonia solanacearum</name>
    <name type="common">Pseudomonas solanacearum</name>
    <dbReference type="NCBI Taxonomy" id="305"/>
    <lineage>
        <taxon>Bacteria</taxon>
        <taxon>Pseudomonadati</taxon>
        <taxon>Pseudomonadota</taxon>
        <taxon>Betaproteobacteria</taxon>
        <taxon>Burkholderiales</taxon>
        <taxon>Burkholderiaceae</taxon>
        <taxon>Ralstonia</taxon>
        <taxon>Ralstonia solanacearum species complex</taxon>
    </lineage>
</organism>
<reference evidence="2 3" key="1">
    <citation type="submission" date="2019-04" db="EMBL/GenBank/DDBJ databases">
        <title>Complete Genome of UW386 and Higher Quality Genome of UW700.</title>
        <authorList>
            <person name="Jacobs J."/>
            <person name="Perez A."/>
            <person name="Steidl O."/>
            <person name="Allen C."/>
        </authorList>
    </citation>
    <scope>NUCLEOTIDE SEQUENCE [LARGE SCALE GENOMIC DNA]</scope>
    <source>
        <strain evidence="2 3">UW386</strain>
    </source>
</reference>
<keyword evidence="1" id="KW-1133">Transmembrane helix</keyword>
<evidence type="ECO:0000256" key="1">
    <source>
        <dbReference type="SAM" id="Phobius"/>
    </source>
</evidence>
<sequence length="153" mass="16877">MAETNLGHIVAIVSVVASAATAIYSTWDKGRTELALEEIKAKYEVQKAQREHAWTGRKERCSLTVETARNLAQAYGKVYRELDLNKRAEIEANLWAAATMLSAANQKIFLDAYQKGPAQEDNYKNAFTDNLVSIALQGLASDGQQCLTNPAEQ</sequence>
<evidence type="ECO:0000313" key="2">
    <source>
        <dbReference type="EMBL" id="QCX47891.1"/>
    </source>
</evidence>
<evidence type="ECO:0000313" key="3">
    <source>
        <dbReference type="Proteomes" id="UP000310553"/>
    </source>
</evidence>
<keyword evidence="1" id="KW-0472">Membrane</keyword>
<feature type="transmembrane region" description="Helical" evidence="1">
    <location>
        <begin position="6"/>
        <end position="27"/>
    </location>
</feature>
<accession>A0AA92EAI0</accession>
<name>A0AA92EAI0_RALSL</name>
<dbReference type="Proteomes" id="UP000310553">
    <property type="component" value="Chromosome"/>
</dbReference>
<dbReference type="EMBL" id="CP039339">
    <property type="protein sequence ID" value="QCX47891.1"/>
    <property type="molecule type" value="Genomic_DNA"/>
</dbReference>
<gene>
    <name evidence="2" type="ORF">E7Z57_01505</name>
</gene>
<proteinExistence type="predicted"/>
<protein>
    <submittedName>
        <fullName evidence="2">Uncharacterized protein</fullName>
    </submittedName>
</protein>